<keyword evidence="1" id="KW-1133">Transmembrane helix</keyword>
<dbReference type="AlphaFoldDB" id="A0A812XIP1"/>
<feature type="transmembrane region" description="Helical" evidence="1">
    <location>
        <begin position="547"/>
        <end position="570"/>
    </location>
</feature>
<keyword evidence="1" id="KW-0812">Transmembrane</keyword>
<evidence type="ECO:0000256" key="1">
    <source>
        <dbReference type="SAM" id="Phobius"/>
    </source>
</evidence>
<feature type="transmembrane region" description="Helical" evidence="1">
    <location>
        <begin position="151"/>
        <end position="178"/>
    </location>
</feature>
<organism evidence="2 3">
    <name type="scientific">Symbiodinium pilosum</name>
    <name type="common">Dinoflagellate</name>
    <dbReference type="NCBI Taxonomy" id="2952"/>
    <lineage>
        <taxon>Eukaryota</taxon>
        <taxon>Sar</taxon>
        <taxon>Alveolata</taxon>
        <taxon>Dinophyceae</taxon>
        <taxon>Suessiales</taxon>
        <taxon>Symbiodiniaceae</taxon>
        <taxon>Symbiodinium</taxon>
    </lineage>
</organism>
<dbReference type="EMBL" id="CAJNIZ010045786">
    <property type="protein sequence ID" value="CAE7729892.1"/>
    <property type="molecule type" value="Genomic_DNA"/>
</dbReference>
<reference evidence="2" key="1">
    <citation type="submission" date="2021-02" db="EMBL/GenBank/DDBJ databases">
        <authorList>
            <person name="Dougan E. K."/>
            <person name="Rhodes N."/>
            <person name="Thang M."/>
            <person name="Chan C."/>
        </authorList>
    </citation>
    <scope>NUCLEOTIDE SEQUENCE</scope>
</reference>
<feature type="transmembrane region" description="Helical" evidence="1">
    <location>
        <begin position="441"/>
        <end position="460"/>
    </location>
</feature>
<evidence type="ECO:0000313" key="2">
    <source>
        <dbReference type="EMBL" id="CAE7729892.1"/>
    </source>
</evidence>
<name>A0A812XIP1_SYMPI</name>
<feature type="transmembrane region" description="Helical" evidence="1">
    <location>
        <begin position="466"/>
        <end position="489"/>
    </location>
</feature>
<evidence type="ECO:0000313" key="3">
    <source>
        <dbReference type="Proteomes" id="UP000649617"/>
    </source>
</evidence>
<gene>
    <name evidence="2" type="ORF">SPIL2461_LOCUS20928</name>
</gene>
<feature type="transmembrane region" description="Helical" evidence="1">
    <location>
        <begin position="590"/>
        <end position="611"/>
    </location>
</feature>
<feature type="transmembrane region" description="Helical" evidence="1">
    <location>
        <begin position="198"/>
        <end position="217"/>
    </location>
</feature>
<dbReference type="Proteomes" id="UP000649617">
    <property type="component" value="Unassembled WGS sequence"/>
</dbReference>
<feature type="transmembrane region" description="Helical" evidence="1">
    <location>
        <begin position="521"/>
        <end position="540"/>
    </location>
</feature>
<accession>A0A812XIP1</accession>
<protein>
    <submittedName>
        <fullName evidence="2">Uncharacterized protein</fullName>
    </submittedName>
</protein>
<dbReference type="OrthoDB" id="423728at2759"/>
<keyword evidence="3" id="KW-1185">Reference proteome</keyword>
<feature type="transmembrane region" description="Helical" evidence="1">
    <location>
        <begin position="50"/>
        <end position="70"/>
    </location>
</feature>
<keyword evidence="1" id="KW-0472">Membrane</keyword>
<comment type="caution">
    <text evidence="2">The sequence shown here is derived from an EMBL/GenBank/DDBJ whole genome shotgun (WGS) entry which is preliminary data.</text>
</comment>
<proteinExistence type="predicted"/>
<sequence>MLVVGGPVIVYPIAEFFNSWGNRSSKYMASYNMAMQNFCFLLGPSLGASVRFSLEGVIGTMLALGNVLLINRAFGSYMNGGAFATRTNVTDVALGQMIYDSEWLPLCNLGTGERFVQTNSTAEFFRQCLFNVHWDSVTEGSARSLIVLGDLTIFSSIFLWIGFGTCVRVYALIYVIYWAMSFVNPTSPAFSDDPSDPWTQSIMTCCGAFIAVLSQLLPCRNDALRQATSLATELAETTRAVIEGLPFAASRSEVCIAIESAIEGTRLWQDDIAEHLSYAWFEDFGLWTSRCRRRKKLEAYVELLGSLLQHASMACRLAKQTLDADAHKFASALSSIQDVCSGAARAVPVPGECVDEGAIDDYQEAMQTLEVEFSKVAPELSGFIMSFALALCTIASGTISRLKVLDSTTFKKTSNPLRFIVELSSRLELAQTRNYPSHKRFVLRSTLAIVFSFLFGWLGLERMLSAYNSGAAVTVATVVSTTTGAGFSLGLITRRLNAVVVGTVLGHSMGQVLAVQTEFHASLFALWLWVYGFVLIFQILHSSTNAGVALSTLAIGVYSLVPSTGVFRYYNASVDVQAELYLGSSVKAAVLGGAIMLIIDLVLFSSARSLAQQQLKHTVKKCKGLLSRVMGLNHVQRKEASNADGSSNEEALVLHHLDDLKRLLPSATQEPAPKGIEFPSELFEKLEGSFRTVVSELGTLEWLFAMIAESSGTSSSVLSGQKDFESLLLEMETFFTDELSNIQVMLQDLYARKLQAARADDTNGKAAELRQSILDRGEDALRSATTPQSNPKHHASTRRLSGLLAAVGSRKQSFQQLVVKMRMAASTARGNTPLSDMLSQVELLISALHTCSAAISNIQTALAQYG</sequence>